<evidence type="ECO:0000313" key="2">
    <source>
        <dbReference type="Proteomes" id="UP000474957"/>
    </source>
</evidence>
<dbReference type="Pfam" id="PF04199">
    <property type="entry name" value="Cyclase"/>
    <property type="match status" value="1"/>
</dbReference>
<sequence length="263" mass="28074">MCSPDLIRQVAATLGPSDRLSGGSGVPLPRQAGSRSFSRVIDLTHPLPTDFPSANGEIWLEIEDVMTFEVHGINFKRWKLHEHLGTHIDAPIHFSRDGWTSDAIPVVSLVLPLAVVDIRSRAASDPDAELSVEDIQVWEAEHGQLPPGCCVGMLSGWDSRATGAGYRNVDDQGRMHFPGVHPDAAQMLIEDRQVAGLGVDTLSLDHGISTEFPTHRRWLPSGRWGAEGLANLTDVPAAGATIIVGAPTVVGATGGPSRIIALA</sequence>
<comment type="caution">
    <text evidence="1">The sequence shown here is derived from an EMBL/GenBank/DDBJ whole genome shotgun (WGS) entry which is preliminary data.</text>
</comment>
<dbReference type="InterPro" id="IPR037175">
    <property type="entry name" value="KFase_sf"/>
</dbReference>
<dbReference type="InterPro" id="IPR007325">
    <property type="entry name" value="KFase/CYL"/>
</dbReference>
<dbReference type="SUPFAM" id="SSF102198">
    <property type="entry name" value="Putative cyclase"/>
    <property type="match status" value="1"/>
</dbReference>
<dbReference type="PANTHER" id="PTHR31118">
    <property type="entry name" value="CYCLASE-LIKE PROTEIN 2"/>
    <property type="match status" value="1"/>
</dbReference>
<name>A0A6L5Z6C2_9RHOB</name>
<keyword evidence="2" id="KW-1185">Reference proteome</keyword>
<reference evidence="1 2" key="1">
    <citation type="submission" date="2019-10" db="EMBL/GenBank/DDBJ databases">
        <title>Cognatihalovulum marinum gen. nov. sp. nov., a new member of the family Rhodobacteraceae isolated from deep seawater of the Northwest Indian Ocean.</title>
        <authorList>
            <person name="Ruan C."/>
            <person name="Wang J."/>
            <person name="Zheng X."/>
            <person name="Song L."/>
            <person name="Zhu Y."/>
            <person name="Huang Y."/>
            <person name="Lu Z."/>
            <person name="Du W."/>
            <person name="Huang L."/>
            <person name="Dai X."/>
        </authorList>
    </citation>
    <scope>NUCLEOTIDE SEQUENCE [LARGE SCALE GENOMIC DNA]</scope>
    <source>
        <strain evidence="1 2">2CG4</strain>
    </source>
</reference>
<dbReference type="EMBL" id="WIND01000022">
    <property type="protein sequence ID" value="MSU91640.1"/>
    <property type="molecule type" value="Genomic_DNA"/>
</dbReference>
<proteinExistence type="predicted"/>
<dbReference type="Gene3D" id="3.50.30.50">
    <property type="entry name" value="Putative cyclase"/>
    <property type="match status" value="1"/>
</dbReference>
<dbReference type="Proteomes" id="UP000474957">
    <property type="component" value="Unassembled WGS sequence"/>
</dbReference>
<accession>A0A6L5Z6C2</accession>
<protein>
    <submittedName>
        <fullName evidence="1">Cyclase family protein</fullName>
    </submittedName>
</protein>
<gene>
    <name evidence="1" type="ORF">GE300_18840</name>
</gene>
<dbReference type="GO" id="GO:0019441">
    <property type="term" value="P:L-tryptophan catabolic process to kynurenine"/>
    <property type="evidence" value="ECO:0007669"/>
    <property type="project" value="InterPro"/>
</dbReference>
<organism evidence="1 2">
    <name type="scientific">Halovulum marinum</name>
    <dbReference type="NCBI Taxonomy" id="2662447"/>
    <lineage>
        <taxon>Bacteria</taxon>
        <taxon>Pseudomonadati</taxon>
        <taxon>Pseudomonadota</taxon>
        <taxon>Alphaproteobacteria</taxon>
        <taxon>Rhodobacterales</taxon>
        <taxon>Paracoccaceae</taxon>
        <taxon>Halovulum</taxon>
    </lineage>
</organism>
<dbReference type="AlphaFoldDB" id="A0A6L5Z6C2"/>
<dbReference type="PANTHER" id="PTHR31118:SF12">
    <property type="entry name" value="CYCLASE-LIKE PROTEIN 2"/>
    <property type="match status" value="1"/>
</dbReference>
<dbReference type="GO" id="GO:0004061">
    <property type="term" value="F:arylformamidase activity"/>
    <property type="evidence" value="ECO:0007669"/>
    <property type="project" value="InterPro"/>
</dbReference>
<evidence type="ECO:0000313" key="1">
    <source>
        <dbReference type="EMBL" id="MSU91640.1"/>
    </source>
</evidence>